<protein>
    <submittedName>
        <fullName evidence="2">FtsH-binding integral membrane protein</fullName>
    </submittedName>
</protein>
<keyword evidence="1" id="KW-0812">Transmembrane</keyword>
<keyword evidence="1" id="KW-0472">Membrane</keyword>
<sequence>MTLVYICTLALLAAAHFFLWKMMKSKRAGAGIWSVLLFIILALPVSYAVYDNDRNAYVDANIGLGIAFLFTWAVTVILLVYGIVRRFIR</sequence>
<dbReference type="RefSeq" id="WP_209971061.1">
    <property type="nucleotide sequence ID" value="NZ_JAGGLB010000004.1"/>
</dbReference>
<reference evidence="2 3" key="1">
    <citation type="submission" date="2021-03" db="EMBL/GenBank/DDBJ databases">
        <title>Genomic Encyclopedia of Type Strains, Phase IV (KMG-IV): sequencing the most valuable type-strain genomes for metagenomic binning, comparative biology and taxonomic classification.</title>
        <authorList>
            <person name="Goeker M."/>
        </authorList>
    </citation>
    <scope>NUCLEOTIDE SEQUENCE [LARGE SCALE GENOMIC DNA]</scope>
    <source>
        <strain evidence="2 3">DSM 26048</strain>
    </source>
</reference>
<feature type="transmembrane region" description="Helical" evidence="1">
    <location>
        <begin position="6"/>
        <end position="23"/>
    </location>
</feature>
<evidence type="ECO:0000313" key="2">
    <source>
        <dbReference type="EMBL" id="MBP1990279.1"/>
    </source>
</evidence>
<keyword evidence="3" id="KW-1185">Reference proteome</keyword>
<feature type="transmembrane region" description="Helical" evidence="1">
    <location>
        <begin position="62"/>
        <end position="84"/>
    </location>
</feature>
<feature type="transmembrane region" description="Helical" evidence="1">
    <location>
        <begin position="30"/>
        <end position="50"/>
    </location>
</feature>
<keyword evidence="1" id="KW-1133">Transmembrane helix</keyword>
<dbReference type="EMBL" id="JAGGLB010000004">
    <property type="protein sequence ID" value="MBP1990279.1"/>
    <property type="molecule type" value="Genomic_DNA"/>
</dbReference>
<organism evidence="2 3">
    <name type="scientific">Paenibacillus eucommiae</name>
    <dbReference type="NCBI Taxonomy" id="1355755"/>
    <lineage>
        <taxon>Bacteria</taxon>
        <taxon>Bacillati</taxon>
        <taxon>Bacillota</taxon>
        <taxon>Bacilli</taxon>
        <taxon>Bacillales</taxon>
        <taxon>Paenibacillaceae</taxon>
        <taxon>Paenibacillus</taxon>
    </lineage>
</organism>
<accession>A0ABS4IRS5</accession>
<dbReference type="Proteomes" id="UP001519287">
    <property type="component" value="Unassembled WGS sequence"/>
</dbReference>
<comment type="caution">
    <text evidence="2">The sequence shown here is derived from an EMBL/GenBank/DDBJ whole genome shotgun (WGS) entry which is preliminary data.</text>
</comment>
<evidence type="ECO:0000256" key="1">
    <source>
        <dbReference type="SAM" id="Phobius"/>
    </source>
</evidence>
<proteinExistence type="predicted"/>
<gene>
    <name evidence="2" type="ORF">J2Z66_001877</name>
</gene>
<name>A0ABS4IRS5_9BACL</name>
<evidence type="ECO:0000313" key="3">
    <source>
        <dbReference type="Proteomes" id="UP001519287"/>
    </source>
</evidence>